<dbReference type="PANTHER" id="PTHR43818">
    <property type="entry name" value="BCDNA.GH03377"/>
    <property type="match status" value="1"/>
</dbReference>
<evidence type="ECO:0000313" key="4">
    <source>
        <dbReference type="EMBL" id="MDT0265243.1"/>
    </source>
</evidence>
<evidence type="ECO:0000313" key="5">
    <source>
        <dbReference type="Proteomes" id="UP001183410"/>
    </source>
</evidence>
<dbReference type="Proteomes" id="UP001183410">
    <property type="component" value="Unassembled WGS sequence"/>
</dbReference>
<feature type="domain" description="Gfo/Idh/MocA-like oxidoreductase N-terminal" evidence="3">
    <location>
        <begin position="1"/>
        <end position="112"/>
    </location>
</feature>
<feature type="region of interest" description="Disordered" evidence="2">
    <location>
        <begin position="277"/>
        <end position="298"/>
    </location>
</feature>
<evidence type="ECO:0000259" key="3">
    <source>
        <dbReference type="Pfam" id="PF01408"/>
    </source>
</evidence>
<dbReference type="RefSeq" id="WP_311664401.1">
    <property type="nucleotide sequence ID" value="NZ_JAVREO010000002.1"/>
</dbReference>
<protein>
    <submittedName>
        <fullName evidence="4">Gfo/Idh/MocA family oxidoreductase</fullName>
    </submittedName>
</protein>
<dbReference type="PANTHER" id="PTHR43818:SF11">
    <property type="entry name" value="BCDNA.GH03377"/>
    <property type="match status" value="1"/>
</dbReference>
<comment type="caution">
    <text evidence="4">The sequence shown here is derived from an EMBL/GenBank/DDBJ whole genome shotgun (WGS) entry which is preliminary data.</text>
</comment>
<dbReference type="Gene3D" id="3.40.50.720">
    <property type="entry name" value="NAD(P)-binding Rossmann-like Domain"/>
    <property type="match status" value="1"/>
</dbReference>
<dbReference type="InterPro" id="IPR000683">
    <property type="entry name" value="Gfo/Idh/MocA-like_OxRdtase_N"/>
</dbReference>
<dbReference type="SUPFAM" id="SSF51735">
    <property type="entry name" value="NAD(P)-binding Rossmann-fold domains"/>
    <property type="match status" value="1"/>
</dbReference>
<sequence length="364" mass="38533">MRIGVVGLGMGLHLARWCRTLGIEVAAVCDRDPARLAGALAELPDATGTADWRELLGAGLDGVVLANDFDAHAPLAMAFLDRGVHVLSETAACADETEGRRLIAAAEASSASYSFAENYPLLPQHRLLRQAVEAGELGRISLVEADYLHALSPAAMAELIGDPGHWRGRIAPTAYCTHTLSPVLALTGAWPVAVSAFPVDAPWGEGVDELAARAAVLLVVRLSTGALAVTRHGFLQGEPDGHWSWVSLRGSRAFAETVRAPGDRAWSVRFRREAWTRPAGSDGPAEEERVPPPLLWDGTPVDRAREATVLLLQGWRATVTEGRPPLLPVRPAVAASLVGVVGARSLAEGSRPVPVPDVSGRTSD</sequence>
<dbReference type="InterPro" id="IPR050463">
    <property type="entry name" value="Gfo/Idh/MocA_oxidrdct_glycsds"/>
</dbReference>
<dbReference type="SUPFAM" id="SSF55347">
    <property type="entry name" value="Glyceraldehyde-3-phosphate dehydrogenase-like, C-terminal domain"/>
    <property type="match status" value="1"/>
</dbReference>
<dbReference type="Gene3D" id="3.30.360.10">
    <property type="entry name" value="Dihydrodipicolinate Reductase, domain 2"/>
    <property type="match status" value="1"/>
</dbReference>
<gene>
    <name evidence="4" type="ORF">RM844_02945</name>
</gene>
<evidence type="ECO:0000256" key="1">
    <source>
        <dbReference type="ARBA" id="ARBA00023002"/>
    </source>
</evidence>
<keyword evidence="5" id="KW-1185">Reference proteome</keyword>
<name>A0ABU2JKH9_9ACTN</name>
<keyword evidence="1" id="KW-0560">Oxidoreductase</keyword>
<dbReference type="InterPro" id="IPR036291">
    <property type="entry name" value="NAD(P)-bd_dom_sf"/>
</dbReference>
<evidence type="ECO:0000256" key="2">
    <source>
        <dbReference type="SAM" id="MobiDB-lite"/>
    </source>
</evidence>
<dbReference type="Pfam" id="PF01408">
    <property type="entry name" value="GFO_IDH_MocA"/>
    <property type="match status" value="1"/>
</dbReference>
<proteinExistence type="predicted"/>
<accession>A0ABU2JKH9</accession>
<reference evidence="5" key="1">
    <citation type="submission" date="2023-07" db="EMBL/GenBank/DDBJ databases">
        <title>30 novel species of actinomycetes from the DSMZ collection.</title>
        <authorList>
            <person name="Nouioui I."/>
        </authorList>
    </citation>
    <scope>NUCLEOTIDE SEQUENCE [LARGE SCALE GENOMIC DNA]</scope>
    <source>
        <strain evidence="5">DSM 44915</strain>
    </source>
</reference>
<organism evidence="4 5">
    <name type="scientific">Streptomyces chisholmiae</name>
    <dbReference type="NCBI Taxonomy" id="3075540"/>
    <lineage>
        <taxon>Bacteria</taxon>
        <taxon>Bacillati</taxon>
        <taxon>Actinomycetota</taxon>
        <taxon>Actinomycetes</taxon>
        <taxon>Kitasatosporales</taxon>
        <taxon>Streptomycetaceae</taxon>
        <taxon>Streptomyces</taxon>
    </lineage>
</organism>
<dbReference type="EMBL" id="JAVREO010000002">
    <property type="protein sequence ID" value="MDT0265243.1"/>
    <property type="molecule type" value="Genomic_DNA"/>
</dbReference>